<proteinExistence type="predicted"/>
<dbReference type="SUPFAM" id="SSF48008">
    <property type="entry name" value="GntR ligand-binding domain-like"/>
    <property type="match status" value="1"/>
</dbReference>
<evidence type="ECO:0000313" key="7">
    <source>
        <dbReference type="Proteomes" id="UP001299970"/>
    </source>
</evidence>
<sequence>MDADRDPQLELKLDAGRPLPEVIADKIRELIDAGTYKPGGRLPNESELARGMKVARSSVRTALQRLEALHVLEVKRGLGWYVRRTPPPPSTSPPSWLEGRHYRMSDLFELRIGLEGLSASLAALRATEGEIEDIAKLNQQHKEAGDDQDELLHTDEAFHEAIVHASHNDPLIETYLRIVAELREWRYQSYAVRGVPQRSYREHSKVVRYLRNRDSGGARLAMNSHLQRPYDELTDIDDEPLDTMYSGPDVEPEWHNRNPDG</sequence>
<keyword evidence="1" id="KW-0805">Transcription regulation</keyword>
<dbReference type="EMBL" id="JAKXMK010000011">
    <property type="protein sequence ID" value="MCH6166855.1"/>
    <property type="molecule type" value="Genomic_DNA"/>
</dbReference>
<protein>
    <submittedName>
        <fullName evidence="6">FadR family transcriptional regulator</fullName>
    </submittedName>
</protein>
<dbReference type="Pfam" id="PF07729">
    <property type="entry name" value="FCD"/>
    <property type="match status" value="1"/>
</dbReference>
<dbReference type="Gene3D" id="1.20.120.530">
    <property type="entry name" value="GntR ligand-binding domain-like"/>
    <property type="match status" value="1"/>
</dbReference>
<gene>
    <name evidence="6" type="ORF">MMF94_14290</name>
</gene>
<dbReference type="InterPro" id="IPR000524">
    <property type="entry name" value="Tscrpt_reg_HTH_GntR"/>
</dbReference>
<reference evidence="6 7" key="1">
    <citation type="submission" date="2022-03" db="EMBL/GenBank/DDBJ databases">
        <title>Pseudonocardia alaer sp. nov., a novel actinomycete isolated from reed forest soil.</title>
        <authorList>
            <person name="Wang L."/>
        </authorList>
    </citation>
    <scope>NUCLEOTIDE SEQUENCE [LARGE SCALE GENOMIC DNA]</scope>
    <source>
        <strain evidence="6 7">Y-16303</strain>
    </source>
</reference>
<name>A0ABS9TE85_9PSEU</name>
<dbReference type="SUPFAM" id="SSF46785">
    <property type="entry name" value="Winged helix' DNA-binding domain"/>
    <property type="match status" value="1"/>
</dbReference>
<comment type="caution">
    <text evidence="6">The sequence shown here is derived from an EMBL/GenBank/DDBJ whole genome shotgun (WGS) entry which is preliminary data.</text>
</comment>
<keyword evidence="3" id="KW-0804">Transcription</keyword>
<dbReference type="PANTHER" id="PTHR43537:SF5">
    <property type="entry name" value="UXU OPERON TRANSCRIPTIONAL REGULATOR"/>
    <property type="match status" value="1"/>
</dbReference>
<dbReference type="InterPro" id="IPR036388">
    <property type="entry name" value="WH-like_DNA-bd_sf"/>
</dbReference>
<keyword evidence="2" id="KW-0238">DNA-binding</keyword>
<feature type="domain" description="HTH gntR-type" evidence="5">
    <location>
        <begin position="17"/>
        <end position="85"/>
    </location>
</feature>
<dbReference type="PANTHER" id="PTHR43537">
    <property type="entry name" value="TRANSCRIPTIONAL REGULATOR, GNTR FAMILY"/>
    <property type="match status" value="1"/>
</dbReference>
<feature type="compositionally biased region" description="Basic and acidic residues" evidence="4">
    <location>
        <begin position="252"/>
        <end position="261"/>
    </location>
</feature>
<dbReference type="PROSITE" id="PS50949">
    <property type="entry name" value="HTH_GNTR"/>
    <property type="match status" value="1"/>
</dbReference>
<organism evidence="6 7">
    <name type="scientific">Pseudonocardia alaniniphila</name>
    <dbReference type="NCBI Taxonomy" id="75291"/>
    <lineage>
        <taxon>Bacteria</taxon>
        <taxon>Bacillati</taxon>
        <taxon>Actinomycetota</taxon>
        <taxon>Actinomycetes</taxon>
        <taxon>Pseudonocardiales</taxon>
        <taxon>Pseudonocardiaceae</taxon>
        <taxon>Pseudonocardia</taxon>
    </lineage>
</organism>
<dbReference type="InterPro" id="IPR011711">
    <property type="entry name" value="GntR_C"/>
</dbReference>
<dbReference type="Pfam" id="PF00392">
    <property type="entry name" value="GntR"/>
    <property type="match status" value="1"/>
</dbReference>
<dbReference type="Gene3D" id="1.10.10.10">
    <property type="entry name" value="Winged helix-like DNA-binding domain superfamily/Winged helix DNA-binding domain"/>
    <property type="match status" value="1"/>
</dbReference>
<dbReference type="RefSeq" id="WP_241036884.1">
    <property type="nucleotide sequence ID" value="NZ_BAAAJF010000036.1"/>
</dbReference>
<dbReference type="CDD" id="cd07377">
    <property type="entry name" value="WHTH_GntR"/>
    <property type="match status" value="1"/>
</dbReference>
<evidence type="ECO:0000256" key="4">
    <source>
        <dbReference type="SAM" id="MobiDB-lite"/>
    </source>
</evidence>
<keyword evidence="7" id="KW-1185">Reference proteome</keyword>
<evidence type="ECO:0000256" key="1">
    <source>
        <dbReference type="ARBA" id="ARBA00023015"/>
    </source>
</evidence>
<feature type="region of interest" description="Disordered" evidence="4">
    <location>
        <begin position="236"/>
        <end position="261"/>
    </location>
</feature>
<dbReference type="InterPro" id="IPR008920">
    <property type="entry name" value="TF_FadR/GntR_C"/>
</dbReference>
<dbReference type="SMART" id="SM00345">
    <property type="entry name" value="HTH_GNTR"/>
    <property type="match status" value="1"/>
</dbReference>
<dbReference type="SMART" id="SM00895">
    <property type="entry name" value="FCD"/>
    <property type="match status" value="1"/>
</dbReference>
<accession>A0ABS9TE85</accession>
<evidence type="ECO:0000256" key="3">
    <source>
        <dbReference type="ARBA" id="ARBA00023163"/>
    </source>
</evidence>
<evidence type="ECO:0000256" key="2">
    <source>
        <dbReference type="ARBA" id="ARBA00023125"/>
    </source>
</evidence>
<evidence type="ECO:0000313" key="6">
    <source>
        <dbReference type="EMBL" id="MCH6166855.1"/>
    </source>
</evidence>
<dbReference type="InterPro" id="IPR036390">
    <property type="entry name" value="WH_DNA-bd_sf"/>
</dbReference>
<evidence type="ECO:0000259" key="5">
    <source>
        <dbReference type="PROSITE" id="PS50949"/>
    </source>
</evidence>
<dbReference type="Proteomes" id="UP001299970">
    <property type="component" value="Unassembled WGS sequence"/>
</dbReference>